<evidence type="ECO:0000313" key="1">
    <source>
        <dbReference type="EMBL" id="KAI8431007.1"/>
    </source>
</evidence>
<name>A0ACC0K3K3_CHOFU</name>
<sequence>MPHQHSQVQQNGIGVQILNDDLAQYAMEKEGYCGAMSRACRYKQVNFAIATAKGSPLRYCFYYYPTARRRVMF</sequence>
<organism evidence="1 2">
    <name type="scientific">Choristoneura fumiferana</name>
    <name type="common">Spruce budworm moth</name>
    <name type="synonym">Archips fumiferana</name>
    <dbReference type="NCBI Taxonomy" id="7141"/>
    <lineage>
        <taxon>Eukaryota</taxon>
        <taxon>Metazoa</taxon>
        <taxon>Ecdysozoa</taxon>
        <taxon>Arthropoda</taxon>
        <taxon>Hexapoda</taxon>
        <taxon>Insecta</taxon>
        <taxon>Pterygota</taxon>
        <taxon>Neoptera</taxon>
        <taxon>Endopterygota</taxon>
        <taxon>Lepidoptera</taxon>
        <taxon>Glossata</taxon>
        <taxon>Ditrysia</taxon>
        <taxon>Tortricoidea</taxon>
        <taxon>Tortricidae</taxon>
        <taxon>Tortricinae</taxon>
        <taxon>Choristoneura</taxon>
    </lineage>
</organism>
<reference evidence="1 2" key="1">
    <citation type="journal article" date="2022" name="Genome Biol. Evol.">
        <title>The Spruce Budworm Genome: Reconstructing the Evolutionary History of Antifreeze Proteins.</title>
        <authorList>
            <person name="Beliveau C."/>
            <person name="Gagne P."/>
            <person name="Picq S."/>
            <person name="Vernygora O."/>
            <person name="Keeling C.I."/>
            <person name="Pinkney K."/>
            <person name="Doucet D."/>
            <person name="Wen F."/>
            <person name="Johnston J.S."/>
            <person name="Maaroufi H."/>
            <person name="Boyle B."/>
            <person name="Laroche J."/>
            <person name="Dewar K."/>
            <person name="Juretic N."/>
            <person name="Blackburn G."/>
            <person name="Nisole A."/>
            <person name="Brunet B."/>
            <person name="Brandao M."/>
            <person name="Lumley L."/>
            <person name="Duan J."/>
            <person name="Quan G."/>
            <person name="Lucarotti C.J."/>
            <person name="Roe A.D."/>
            <person name="Sperling F.A.H."/>
            <person name="Levesque R.C."/>
            <person name="Cusson M."/>
        </authorList>
    </citation>
    <scope>NUCLEOTIDE SEQUENCE [LARGE SCALE GENOMIC DNA]</scope>
    <source>
        <strain evidence="1">Glfc:IPQL:Cfum</strain>
    </source>
</reference>
<feature type="non-terminal residue" evidence="1">
    <location>
        <position position="73"/>
    </location>
</feature>
<comment type="caution">
    <text evidence="1">The sequence shown here is derived from an EMBL/GenBank/DDBJ whole genome shotgun (WGS) entry which is preliminary data.</text>
</comment>
<gene>
    <name evidence="1" type="ORF">MSG28_001095</name>
</gene>
<protein>
    <submittedName>
        <fullName evidence="1">Uncharacterized protein</fullName>
    </submittedName>
</protein>
<proteinExistence type="predicted"/>
<accession>A0ACC0K3K3</accession>
<dbReference type="Proteomes" id="UP001064048">
    <property type="component" value="Chromosome Z"/>
</dbReference>
<dbReference type="EMBL" id="CM046131">
    <property type="protein sequence ID" value="KAI8431007.1"/>
    <property type="molecule type" value="Genomic_DNA"/>
</dbReference>
<evidence type="ECO:0000313" key="2">
    <source>
        <dbReference type="Proteomes" id="UP001064048"/>
    </source>
</evidence>
<keyword evidence="2" id="KW-1185">Reference proteome</keyword>